<keyword evidence="5 8" id="KW-0812">Transmembrane</keyword>
<keyword evidence="6 8" id="KW-1133">Transmembrane helix</keyword>
<feature type="transmembrane region" description="Helical" evidence="8">
    <location>
        <begin position="230"/>
        <end position="253"/>
    </location>
</feature>
<comment type="similarity">
    <text evidence="2">Belongs to the autoinducer-2 exporter (AI-2E) (TC 2.A.86) family.</text>
</comment>
<feature type="transmembrane region" description="Helical" evidence="8">
    <location>
        <begin position="144"/>
        <end position="168"/>
    </location>
</feature>
<dbReference type="Proteomes" id="UP001500552">
    <property type="component" value="Unassembled WGS sequence"/>
</dbReference>
<evidence type="ECO:0000256" key="2">
    <source>
        <dbReference type="ARBA" id="ARBA00009773"/>
    </source>
</evidence>
<evidence type="ECO:0000256" key="6">
    <source>
        <dbReference type="ARBA" id="ARBA00022989"/>
    </source>
</evidence>
<organism evidence="9 10">
    <name type="scientific">Pontibacter saemangeumensis</name>
    <dbReference type="NCBI Taxonomy" id="1084525"/>
    <lineage>
        <taxon>Bacteria</taxon>
        <taxon>Pseudomonadati</taxon>
        <taxon>Bacteroidota</taxon>
        <taxon>Cytophagia</taxon>
        <taxon>Cytophagales</taxon>
        <taxon>Hymenobacteraceae</taxon>
        <taxon>Pontibacter</taxon>
    </lineage>
</organism>
<evidence type="ECO:0000256" key="5">
    <source>
        <dbReference type="ARBA" id="ARBA00022692"/>
    </source>
</evidence>
<keyword evidence="4" id="KW-1003">Cell membrane</keyword>
<dbReference type="InterPro" id="IPR002549">
    <property type="entry name" value="AI-2E-like"/>
</dbReference>
<evidence type="ECO:0000256" key="4">
    <source>
        <dbReference type="ARBA" id="ARBA00022475"/>
    </source>
</evidence>
<evidence type="ECO:0000256" key="1">
    <source>
        <dbReference type="ARBA" id="ARBA00004651"/>
    </source>
</evidence>
<accession>A0ABP8LU80</accession>
<reference evidence="10" key="1">
    <citation type="journal article" date="2019" name="Int. J. Syst. Evol. Microbiol.">
        <title>The Global Catalogue of Microorganisms (GCM) 10K type strain sequencing project: providing services to taxonomists for standard genome sequencing and annotation.</title>
        <authorList>
            <consortium name="The Broad Institute Genomics Platform"/>
            <consortium name="The Broad Institute Genome Sequencing Center for Infectious Disease"/>
            <person name="Wu L."/>
            <person name="Ma J."/>
        </authorList>
    </citation>
    <scope>NUCLEOTIDE SEQUENCE [LARGE SCALE GENOMIC DNA]</scope>
    <source>
        <strain evidence="10">JCM 17926</strain>
    </source>
</reference>
<sequence>MLPAPSAHKPDYLRILLYILVIGVLLYLGQSLLVPLSFSLLLSFVLYPVCRWLESRKMPRPLAIALALLLVLLAVGGLVLLLVQQFIQFSEEWPSLRGKITGLGDQLSHYLFSRFNLPLRTQALWLERMLLSGVQQLLPLARQLVYSSAVGLVLLILIPFYSALILYYREQFANALFQLFPGTDAAKMKLILRQTINTFYEFIKGMALVYLIVGVLNVAGLLVLGIPHALLFGIVASLLTFIPYVGITLGSLLPITMAWLTYDSVWYPLGVVAVFTLVQYLEANVIFPVAVSYRLQVNTLFMILAIITGGIVWGAAGMILFVPFLAILKLVADQVEGWQPLGRMLGIGTRSDTAGRRKPESH</sequence>
<protein>
    <submittedName>
        <fullName evidence="9">AI-2E family transporter</fullName>
    </submittedName>
</protein>
<comment type="subcellular location">
    <subcellularLocation>
        <location evidence="1">Cell membrane</location>
        <topology evidence="1">Multi-pass membrane protein</topology>
    </subcellularLocation>
</comment>
<name>A0ABP8LU80_9BACT</name>
<comment type="caution">
    <text evidence="9">The sequence shown here is derived from an EMBL/GenBank/DDBJ whole genome shotgun (WGS) entry which is preliminary data.</text>
</comment>
<feature type="transmembrane region" description="Helical" evidence="8">
    <location>
        <begin position="301"/>
        <end position="328"/>
    </location>
</feature>
<evidence type="ECO:0000256" key="7">
    <source>
        <dbReference type="ARBA" id="ARBA00023136"/>
    </source>
</evidence>
<keyword evidence="7 8" id="KW-0472">Membrane</keyword>
<keyword evidence="3" id="KW-0813">Transport</keyword>
<dbReference type="RefSeq" id="WP_345160327.1">
    <property type="nucleotide sequence ID" value="NZ_BAABHC010000016.1"/>
</dbReference>
<gene>
    <name evidence="9" type="ORF">GCM10023188_30650</name>
</gene>
<feature type="transmembrane region" description="Helical" evidence="8">
    <location>
        <begin position="202"/>
        <end position="224"/>
    </location>
</feature>
<dbReference type="PANTHER" id="PTHR21716">
    <property type="entry name" value="TRANSMEMBRANE PROTEIN"/>
    <property type="match status" value="1"/>
</dbReference>
<evidence type="ECO:0000313" key="10">
    <source>
        <dbReference type="Proteomes" id="UP001500552"/>
    </source>
</evidence>
<feature type="transmembrane region" description="Helical" evidence="8">
    <location>
        <begin position="12"/>
        <end position="28"/>
    </location>
</feature>
<feature type="transmembrane region" description="Helical" evidence="8">
    <location>
        <begin position="265"/>
        <end position="281"/>
    </location>
</feature>
<keyword evidence="10" id="KW-1185">Reference proteome</keyword>
<proteinExistence type="inferred from homology"/>
<evidence type="ECO:0000256" key="3">
    <source>
        <dbReference type="ARBA" id="ARBA00022448"/>
    </source>
</evidence>
<dbReference type="EMBL" id="BAABHC010000016">
    <property type="protein sequence ID" value="GAA4436974.1"/>
    <property type="molecule type" value="Genomic_DNA"/>
</dbReference>
<feature type="transmembrane region" description="Helical" evidence="8">
    <location>
        <begin position="62"/>
        <end position="87"/>
    </location>
</feature>
<evidence type="ECO:0000256" key="8">
    <source>
        <dbReference type="SAM" id="Phobius"/>
    </source>
</evidence>
<evidence type="ECO:0000313" key="9">
    <source>
        <dbReference type="EMBL" id="GAA4436974.1"/>
    </source>
</evidence>
<dbReference type="Pfam" id="PF01594">
    <property type="entry name" value="AI-2E_transport"/>
    <property type="match status" value="1"/>
</dbReference>
<dbReference type="PANTHER" id="PTHR21716:SF53">
    <property type="entry name" value="PERMEASE PERM-RELATED"/>
    <property type="match status" value="1"/>
</dbReference>